<dbReference type="AlphaFoldDB" id="A0A0F5JMT5"/>
<dbReference type="GO" id="GO:0016020">
    <property type="term" value="C:membrane"/>
    <property type="evidence" value="ECO:0007669"/>
    <property type="project" value="InterPro"/>
</dbReference>
<dbReference type="PROSITE" id="PS51257">
    <property type="entry name" value="PROKAR_LIPOPROTEIN"/>
    <property type="match status" value="1"/>
</dbReference>
<dbReference type="PANTHER" id="PTHR34220">
    <property type="entry name" value="SENSOR HISTIDINE KINASE YPDA"/>
    <property type="match status" value="1"/>
</dbReference>
<dbReference type="HOGENOM" id="CLU_020473_0_1_10"/>
<dbReference type="GO" id="GO:0000155">
    <property type="term" value="F:phosphorelay sensor kinase activity"/>
    <property type="evidence" value="ECO:0007669"/>
    <property type="project" value="InterPro"/>
</dbReference>
<accession>A0A0F5JMT5</accession>
<proteinExistence type="predicted"/>
<dbReference type="InterPro" id="IPR050640">
    <property type="entry name" value="Bact_2-comp_sensor_kinase"/>
</dbReference>
<dbReference type="STRING" id="927665.HMPREF1535_00892"/>
<name>A0A0F5JMT5_9BACT</name>
<feature type="transmembrane region" description="Helical" evidence="1">
    <location>
        <begin position="80"/>
        <end position="98"/>
    </location>
</feature>
<evidence type="ECO:0000313" key="3">
    <source>
        <dbReference type="EMBL" id="KKB58757.1"/>
    </source>
</evidence>
<feature type="transmembrane region" description="Helical" evidence="1">
    <location>
        <begin position="7"/>
        <end position="28"/>
    </location>
</feature>
<dbReference type="EMBL" id="AQHV01000005">
    <property type="protein sequence ID" value="KKB58757.1"/>
    <property type="molecule type" value="Genomic_DNA"/>
</dbReference>
<reference evidence="3 4" key="1">
    <citation type="submission" date="2013-04" db="EMBL/GenBank/DDBJ databases">
        <title>The Genome Sequence of Parabacteroides goldsteinii DSM 19448.</title>
        <authorList>
            <consortium name="The Broad Institute Genomics Platform"/>
            <person name="Earl A."/>
            <person name="Ward D."/>
            <person name="Feldgarden M."/>
            <person name="Gevers D."/>
            <person name="Martens E."/>
            <person name="Sakamoto M."/>
            <person name="Benno Y."/>
            <person name="Song Y."/>
            <person name="Liu C."/>
            <person name="Lee J."/>
            <person name="Bolanos M."/>
            <person name="Vaisanen M.L."/>
            <person name="Finegold S.M."/>
            <person name="Walker B."/>
            <person name="Young S."/>
            <person name="Zeng Q."/>
            <person name="Gargeya S."/>
            <person name="Fitzgerald M."/>
            <person name="Haas B."/>
            <person name="Abouelleil A."/>
            <person name="Allen A.W."/>
            <person name="Alvarado L."/>
            <person name="Arachchi H.M."/>
            <person name="Berlin A.M."/>
            <person name="Chapman S.B."/>
            <person name="Gainer-Dewar J."/>
            <person name="Goldberg J."/>
            <person name="Griggs A."/>
            <person name="Gujja S."/>
            <person name="Hansen M."/>
            <person name="Howarth C."/>
            <person name="Imamovic A."/>
            <person name="Ireland A."/>
            <person name="Larimer J."/>
            <person name="McCowan C."/>
            <person name="Murphy C."/>
            <person name="Pearson M."/>
            <person name="Poon T.W."/>
            <person name="Priest M."/>
            <person name="Roberts A."/>
            <person name="Saif S."/>
            <person name="Shea T."/>
            <person name="Sisk P."/>
            <person name="Sykes S."/>
            <person name="Wortman J."/>
            <person name="Nusbaum C."/>
            <person name="Birren B."/>
        </authorList>
    </citation>
    <scope>NUCLEOTIDE SEQUENCE [LARGE SCALE GENOMIC DNA]</scope>
    <source>
        <strain evidence="3 4">DSM 19448</strain>
    </source>
</reference>
<organism evidence="3 4">
    <name type="scientific">Parabacteroides goldsteinii DSM 19448 = WAL 12034</name>
    <dbReference type="NCBI Taxonomy" id="927665"/>
    <lineage>
        <taxon>Bacteria</taxon>
        <taxon>Pseudomonadati</taxon>
        <taxon>Bacteroidota</taxon>
        <taxon>Bacteroidia</taxon>
        <taxon>Bacteroidales</taxon>
        <taxon>Tannerellaceae</taxon>
        <taxon>Parabacteroides</taxon>
    </lineage>
</organism>
<evidence type="ECO:0000313" key="4">
    <source>
        <dbReference type="Proteomes" id="UP000033047"/>
    </source>
</evidence>
<protein>
    <recommendedName>
        <fullName evidence="2">Signal transduction histidine kinase internal region domain-containing protein</fullName>
    </recommendedName>
</protein>
<evidence type="ECO:0000259" key="2">
    <source>
        <dbReference type="Pfam" id="PF06580"/>
    </source>
</evidence>
<keyword evidence="1" id="KW-1133">Transmembrane helix</keyword>
<dbReference type="PATRIC" id="fig|927665.4.peg.911"/>
<dbReference type="InterPro" id="IPR010559">
    <property type="entry name" value="Sig_transdc_His_kin_internal"/>
</dbReference>
<dbReference type="Pfam" id="PF06580">
    <property type="entry name" value="His_kinase"/>
    <property type="match status" value="1"/>
</dbReference>
<sequence>MQNKYNHFFNFFLFSGLACFSHLFLVLYSDLSPQHQNVLISFWAFLLVVFVFNVIGFSIILISEWQRKSYQVLMKRNNQLLINCLLMAGLLFLINYLLSSVVKVLLEIPSPFVLKGAGFRMMFVVWLVEMVIVCLTMVANFYRQLIVLHEKANKLEESAIKSQYIALQNQLNPHFLFNNLNTLISEIEYNPKNAVVFTQRLSDVYRYILQSQQEGQVTLRSELTFLKSFIFLHQVRLGDCIHVDNRIDPSLLEKKIPSFTLQLLTENVIKHNIINSDNPMTIYLSTSDDKKKLVVSNEIRLKQNVVKSGTGLKNLSTRCKLVSDQDISIENDSKCFTVKIPLLNE</sequence>
<evidence type="ECO:0000256" key="1">
    <source>
        <dbReference type="SAM" id="Phobius"/>
    </source>
</evidence>
<dbReference type="RefSeq" id="WP_046145395.1">
    <property type="nucleotide sequence ID" value="NZ_KQ033912.1"/>
</dbReference>
<dbReference type="Proteomes" id="UP000033047">
    <property type="component" value="Unassembled WGS sequence"/>
</dbReference>
<feature type="transmembrane region" description="Helical" evidence="1">
    <location>
        <begin position="118"/>
        <end position="142"/>
    </location>
</feature>
<keyword evidence="1" id="KW-0472">Membrane</keyword>
<feature type="domain" description="Signal transduction histidine kinase internal region" evidence="2">
    <location>
        <begin position="163"/>
        <end position="239"/>
    </location>
</feature>
<feature type="transmembrane region" description="Helical" evidence="1">
    <location>
        <begin position="40"/>
        <end position="60"/>
    </location>
</feature>
<comment type="caution">
    <text evidence="3">The sequence shown here is derived from an EMBL/GenBank/DDBJ whole genome shotgun (WGS) entry which is preliminary data.</text>
</comment>
<gene>
    <name evidence="3" type="ORF">HMPREF1535_00892</name>
</gene>
<dbReference type="PANTHER" id="PTHR34220:SF7">
    <property type="entry name" value="SENSOR HISTIDINE KINASE YPDA"/>
    <property type="match status" value="1"/>
</dbReference>
<keyword evidence="1" id="KW-0812">Transmembrane</keyword>